<name>A0ABQ4MSN7_9BACL</name>
<proteinExistence type="predicted"/>
<sequence length="304" mass="35497">MNSPLNEYELAFLRQFSNSDWIAARELPRLNQSIYDESISVKPKNGENNGFTFKIVFITSTFDFLNEDVHVLEIKYSSIGGANITSTIANLIAQTVKNVAIQNNIHVIHIRFGHTIFNQSGFNYRDRSFYWIGDKNKIQNELLRQAIQEDGLINSELAEQQMYVDYFSRIVRQYMTITDTQVIGKTMLQFNGHNGNYFHMDYRSVPISPKNRGLYLSFEYKQVDGEPIMRQILKEITPFAKTKGYNHYKDDLFGLTRDCTVKLNAVEQAMLRVYQSLGFKVQLHHQNRYGEDDRSWYSVSKQLY</sequence>
<organism evidence="1 2">
    <name type="scientific">Paenibacillus woosongensis</name>
    <dbReference type="NCBI Taxonomy" id="307580"/>
    <lineage>
        <taxon>Bacteria</taxon>
        <taxon>Bacillati</taxon>
        <taxon>Bacillota</taxon>
        <taxon>Bacilli</taxon>
        <taxon>Bacillales</taxon>
        <taxon>Paenibacillaceae</taxon>
        <taxon>Paenibacillus</taxon>
    </lineage>
</organism>
<keyword evidence="2" id="KW-1185">Reference proteome</keyword>
<dbReference type="RefSeq" id="WP_213591614.1">
    <property type="nucleotide sequence ID" value="NZ_BOSM01000004.1"/>
</dbReference>
<reference evidence="1 2" key="1">
    <citation type="submission" date="2021-03" db="EMBL/GenBank/DDBJ databases">
        <title>Antimicrobial resistance genes in bacteria isolated from Japanese honey, and their potential for conferring macrolide and lincosamide resistance in the American foulbrood pathogen Paenibacillus larvae.</title>
        <authorList>
            <person name="Okamoto M."/>
            <person name="Kumagai M."/>
            <person name="Kanamori H."/>
            <person name="Takamatsu D."/>
        </authorList>
    </citation>
    <scope>NUCLEOTIDE SEQUENCE [LARGE SCALE GENOMIC DNA]</scope>
    <source>
        <strain evidence="1 2">J15TS10</strain>
    </source>
</reference>
<gene>
    <name evidence="1" type="ORF">J15TS10_28150</name>
</gene>
<dbReference type="EMBL" id="BOSM01000004">
    <property type="protein sequence ID" value="GIP59001.1"/>
    <property type="molecule type" value="Genomic_DNA"/>
</dbReference>
<evidence type="ECO:0000313" key="1">
    <source>
        <dbReference type="EMBL" id="GIP59001.1"/>
    </source>
</evidence>
<dbReference type="Proteomes" id="UP000681290">
    <property type="component" value="Unassembled WGS sequence"/>
</dbReference>
<protein>
    <submittedName>
        <fullName evidence="1">Uncharacterized protein</fullName>
    </submittedName>
</protein>
<comment type="caution">
    <text evidence="1">The sequence shown here is derived from an EMBL/GenBank/DDBJ whole genome shotgun (WGS) entry which is preliminary data.</text>
</comment>
<evidence type="ECO:0000313" key="2">
    <source>
        <dbReference type="Proteomes" id="UP000681290"/>
    </source>
</evidence>
<accession>A0ABQ4MSN7</accession>